<name>A0AAV7MF14_PLEWA</name>
<evidence type="ECO:0000313" key="1">
    <source>
        <dbReference type="EMBL" id="KAJ1101104.1"/>
    </source>
</evidence>
<proteinExistence type="predicted"/>
<gene>
    <name evidence="1" type="ORF">NDU88_006177</name>
</gene>
<protein>
    <submittedName>
        <fullName evidence="1">Uncharacterized protein</fullName>
    </submittedName>
</protein>
<dbReference type="EMBL" id="JANPWB010000014">
    <property type="protein sequence ID" value="KAJ1101104.1"/>
    <property type="molecule type" value="Genomic_DNA"/>
</dbReference>
<accession>A0AAV7MF14</accession>
<reference evidence="1" key="1">
    <citation type="journal article" date="2022" name="bioRxiv">
        <title>Sequencing and chromosome-scale assembly of the giantPleurodeles waltlgenome.</title>
        <authorList>
            <person name="Brown T."/>
            <person name="Elewa A."/>
            <person name="Iarovenko S."/>
            <person name="Subramanian E."/>
            <person name="Araus A.J."/>
            <person name="Petzold A."/>
            <person name="Susuki M."/>
            <person name="Suzuki K.-i.T."/>
            <person name="Hayashi T."/>
            <person name="Toyoda A."/>
            <person name="Oliveira C."/>
            <person name="Osipova E."/>
            <person name="Leigh N.D."/>
            <person name="Simon A."/>
            <person name="Yun M.H."/>
        </authorList>
    </citation>
    <scope>NUCLEOTIDE SEQUENCE</scope>
    <source>
        <strain evidence="1">20211129_DDA</strain>
        <tissue evidence="1">Liver</tissue>
    </source>
</reference>
<keyword evidence="2" id="KW-1185">Reference proteome</keyword>
<evidence type="ECO:0000313" key="2">
    <source>
        <dbReference type="Proteomes" id="UP001066276"/>
    </source>
</evidence>
<comment type="caution">
    <text evidence="1">The sequence shown here is derived from an EMBL/GenBank/DDBJ whole genome shotgun (WGS) entry which is preliminary data.</text>
</comment>
<dbReference type="Proteomes" id="UP001066276">
    <property type="component" value="Chromosome 10"/>
</dbReference>
<organism evidence="1 2">
    <name type="scientific">Pleurodeles waltl</name>
    <name type="common">Iberian ribbed newt</name>
    <dbReference type="NCBI Taxonomy" id="8319"/>
    <lineage>
        <taxon>Eukaryota</taxon>
        <taxon>Metazoa</taxon>
        <taxon>Chordata</taxon>
        <taxon>Craniata</taxon>
        <taxon>Vertebrata</taxon>
        <taxon>Euteleostomi</taxon>
        <taxon>Amphibia</taxon>
        <taxon>Batrachia</taxon>
        <taxon>Caudata</taxon>
        <taxon>Salamandroidea</taxon>
        <taxon>Salamandridae</taxon>
        <taxon>Pleurodelinae</taxon>
        <taxon>Pleurodeles</taxon>
    </lineage>
</organism>
<sequence length="171" mass="19877">MALLDQVFFKDIRDAEREFIDINTETVTSARVLWEAFKVTVCGKYMAMFYRVCKTLGHRVITMERQIADIDRQAQHMAEVCETQHSLKGELDEVRGTLGKHDYKVYKEMQYEQGDHPGRLVIVSVKNVNGVTLITQEYMLTWFVEFYIALYAQTNQDDEASIVTRLNVPLN</sequence>
<dbReference type="AlphaFoldDB" id="A0AAV7MF14"/>